<reference evidence="1 2" key="1">
    <citation type="submission" date="2016-01" db="EMBL/GenBank/DDBJ databases">
        <title>Highly variable Streptococcus oralis are common among viridans streptococci isolated from primates.</title>
        <authorList>
            <person name="Denapaite D."/>
            <person name="Rieger M."/>
            <person name="Koendgen S."/>
            <person name="Brueckner R."/>
            <person name="Ochigava I."/>
            <person name="Kappeler P."/>
            <person name="Maetz-Rensing K."/>
            <person name="Leendertz F."/>
            <person name="Hakenbeck R."/>
        </authorList>
    </citation>
    <scope>NUCLEOTIDE SEQUENCE [LARGE SCALE GENOMIC DNA]</scope>
    <source>
        <strain evidence="1 2">DD07</strain>
    </source>
</reference>
<dbReference type="Proteomes" id="UP000070096">
    <property type="component" value="Unassembled WGS sequence"/>
</dbReference>
<evidence type="ECO:0000313" key="2">
    <source>
        <dbReference type="Proteomes" id="UP000070096"/>
    </source>
</evidence>
<proteinExistence type="predicted"/>
<dbReference type="PATRIC" id="fig|1302.21.peg.2225"/>
<organism evidence="1 2">
    <name type="scientific">Streptococcus gordonii</name>
    <dbReference type="NCBI Taxonomy" id="1302"/>
    <lineage>
        <taxon>Bacteria</taxon>
        <taxon>Bacillati</taxon>
        <taxon>Bacillota</taxon>
        <taxon>Bacilli</taxon>
        <taxon>Lactobacillales</taxon>
        <taxon>Streptococcaceae</taxon>
        <taxon>Streptococcus</taxon>
    </lineage>
</organism>
<dbReference type="EMBL" id="LQRC01000258">
    <property type="protein sequence ID" value="KXT68814.1"/>
    <property type="molecule type" value="Genomic_DNA"/>
</dbReference>
<dbReference type="AlphaFoldDB" id="A0A139MZ37"/>
<gene>
    <name evidence="1" type="ORF">SGODD07_02014</name>
</gene>
<name>A0A139MZ37_STRGN</name>
<comment type="caution">
    <text evidence="1">The sequence shown here is derived from an EMBL/GenBank/DDBJ whole genome shotgun (WGS) entry which is preliminary data.</text>
</comment>
<evidence type="ECO:0000313" key="1">
    <source>
        <dbReference type="EMBL" id="KXT68814.1"/>
    </source>
</evidence>
<sequence length="308" mass="36423">MYHLCFATFIEKLMLCQTGNGIGVGRNQFALDFLGVFWEDIKGTYNNENYMGYFMRRDRNLPGPLTQKLTSIRNEDHSYNMKNFIYENLCGDKEEIRKAILSLVENAQNISNEDKAMLTKIIKNEETYAFLKEVFYYVIDNTTNQKINIDKSNEEELQNTIIATEDNHQLERLCLIAFDMKNTRAMHLCFEKMTNAVHISRVIEYVVKNDFQDDESMKDFIDKMISKISNNVYLDRIFKIYLSTDGISYEDKIQFIDKHFHQISNNKYLFDVLVFLYKNNFKEKALEYKSTLTNKTYVGRFEELISLD</sequence>
<protein>
    <submittedName>
        <fullName evidence="1">Uncharacterized protein</fullName>
    </submittedName>
</protein>
<accession>A0A139MZ37</accession>